<keyword evidence="3" id="KW-1185">Reference proteome</keyword>
<dbReference type="Proteomes" id="UP000298324">
    <property type="component" value="Unassembled WGS sequence"/>
</dbReference>
<organism evidence="2 3">
    <name type="scientific">Pelotomaculum schinkii</name>
    <dbReference type="NCBI Taxonomy" id="78350"/>
    <lineage>
        <taxon>Bacteria</taxon>
        <taxon>Bacillati</taxon>
        <taxon>Bacillota</taxon>
        <taxon>Clostridia</taxon>
        <taxon>Eubacteriales</taxon>
        <taxon>Desulfotomaculaceae</taxon>
        <taxon>Pelotomaculum</taxon>
    </lineage>
</organism>
<proteinExistence type="predicted"/>
<evidence type="ECO:0000313" key="2">
    <source>
        <dbReference type="EMBL" id="TEB08133.1"/>
    </source>
</evidence>
<sequence length="53" mass="6168">MFVFKEPEGFWGGESEFFDFAIPFLFLFFLIIYQNHDADKAPAGNEPFVVPTF</sequence>
<name>A0A4Y7RH66_9FIRM</name>
<evidence type="ECO:0000313" key="3">
    <source>
        <dbReference type="Proteomes" id="UP000298324"/>
    </source>
</evidence>
<keyword evidence="1" id="KW-1133">Transmembrane helix</keyword>
<feature type="transmembrane region" description="Helical" evidence="1">
    <location>
        <begin position="17"/>
        <end position="33"/>
    </location>
</feature>
<comment type="caution">
    <text evidence="2">The sequence shown here is derived from an EMBL/GenBank/DDBJ whole genome shotgun (WGS) entry which is preliminary data.</text>
</comment>
<reference evidence="2 3" key="1">
    <citation type="journal article" date="2018" name="Environ. Microbiol.">
        <title>Novel energy conservation strategies and behaviour of Pelotomaculum schinkii driving syntrophic propionate catabolism.</title>
        <authorList>
            <person name="Hidalgo-Ahumada C.A.P."/>
            <person name="Nobu M.K."/>
            <person name="Narihiro T."/>
            <person name="Tamaki H."/>
            <person name="Liu W.T."/>
            <person name="Kamagata Y."/>
            <person name="Stams A.J.M."/>
            <person name="Imachi H."/>
            <person name="Sousa D.Z."/>
        </authorList>
    </citation>
    <scope>NUCLEOTIDE SEQUENCE [LARGE SCALE GENOMIC DNA]</scope>
    <source>
        <strain evidence="2 3">HH</strain>
    </source>
</reference>
<keyword evidence="1" id="KW-0812">Transmembrane</keyword>
<protein>
    <submittedName>
        <fullName evidence="2">Uncharacterized protein</fullName>
    </submittedName>
</protein>
<dbReference type="AlphaFoldDB" id="A0A4Y7RH66"/>
<evidence type="ECO:0000256" key="1">
    <source>
        <dbReference type="SAM" id="Phobius"/>
    </source>
</evidence>
<accession>A0A4Y7RH66</accession>
<gene>
    <name evidence="2" type="ORF">Psch_01688</name>
</gene>
<dbReference type="EMBL" id="QFGA01000001">
    <property type="protein sequence ID" value="TEB08133.1"/>
    <property type="molecule type" value="Genomic_DNA"/>
</dbReference>
<keyword evidence="1" id="KW-0472">Membrane</keyword>